<proteinExistence type="predicted"/>
<accession>A0A917L868</accession>
<comment type="caution">
    <text evidence="1">The sequence shown here is derived from an EMBL/GenBank/DDBJ whole genome shotgun (WGS) entry which is preliminary data.</text>
</comment>
<sequence length="68" mass="7047">MDAVLAADEVEDLVRGGKRAVDGLQEAELVDAGAAIQHIAPRAANENITAAPTDQRIGTVHASRDVSV</sequence>
<reference evidence="1" key="2">
    <citation type="submission" date="2020-09" db="EMBL/GenBank/DDBJ databases">
        <authorList>
            <person name="Sun Q."/>
            <person name="Zhou Y."/>
        </authorList>
    </citation>
    <scope>NUCLEOTIDE SEQUENCE</scope>
    <source>
        <strain evidence="1">CGMCC 1.3617</strain>
    </source>
</reference>
<organism evidence="1 2">
    <name type="scientific">Neoroseomonas lacus</name>
    <dbReference type="NCBI Taxonomy" id="287609"/>
    <lineage>
        <taxon>Bacteria</taxon>
        <taxon>Pseudomonadati</taxon>
        <taxon>Pseudomonadota</taxon>
        <taxon>Alphaproteobacteria</taxon>
        <taxon>Acetobacterales</taxon>
        <taxon>Acetobacteraceae</taxon>
        <taxon>Neoroseomonas</taxon>
    </lineage>
</organism>
<dbReference type="Proteomes" id="UP000661507">
    <property type="component" value="Unassembled WGS sequence"/>
</dbReference>
<protein>
    <submittedName>
        <fullName evidence="1">Uncharacterized protein</fullName>
    </submittedName>
</protein>
<evidence type="ECO:0000313" key="1">
    <source>
        <dbReference type="EMBL" id="GGJ44316.1"/>
    </source>
</evidence>
<gene>
    <name evidence="1" type="ORF">GCM10011320_59760</name>
</gene>
<reference evidence="1" key="1">
    <citation type="journal article" date="2014" name="Int. J. Syst. Evol. Microbiol.">
        <title>Complete genome sequence of Corynebacterium casei LMG S-19264T (=DSM 44701T), isolated from a smear-ripened cheese.</title>
        <authorList>
            <consortium name="US DOE Joint Genome Institute (JGI-PGF)"/>
            <person name="Walter F."/>
            <person name="Albersmeier A."/>
            <person name="Kalinowski J."/>
            <person name="Ruckert C."/>
        </authorList>
    </citation>
    <scope>NUCLEOTIDE SEQUENCE</scope>
    <source>
        <strain evidence="1">CGMCC 1.3617</strain>
    </source>
</reference>
<dbReference type="AlphaFoldDB" id="A0A917L868"/>
<dbReference type="EMBL" id="BMKW01000032">
    <property type="protein sequence ID" value="GGJ44316.1"/>
    <property type="molecule type" value="Genomic_DNA"/>
</dbReference>
<name>A0A917L868_9PROT</name>
<evidence type="ECO:0000313" key="2">
    <source>
        <dbReference type="Proteomes" id="UP000661507"/>
    </source>
</evidence>
<keyword evidence="2" id="KW-1185">Reference proteome</keyword>